<reference evidence="1" key="1">
    <citation type="submission" date="2021-12" db="EMBL/GenBank/DDBJ databases">
        <authorList>
            <person name="King R."/>
        </authorList>
    </citation>
    <scope>NUCLEOTIDE SEQUENCE</scope>
</reference>
<evidence type="ECO:0000313" key="2">
    <source>
        <dbReference type="Proteomes" id="UP001154078"/>
    </source>
</evidence>
<proteinExistence type="predicted"/>
<dbReference type="AlphaFoldDB" id="A0A9P0BCS4"/>
<gene>
    <name evidence="1" type="ORF">MELIAE_LOCUS9340</name>
</gene>
<protein>
    <recommendedName>
        <fullName evidence="3">ER-bound oxygenase mpaB/mpaB'/Rubber oxygenase catalytic domain-containing protein</fullName>
    </recommendedName>
</protein>
<name>A0A9P0BCS4_BRAAE</name>
<dbReference type="Proteomes" id="UP001154078">
    <property type="component" value="Chromosome 6"/>
</dbReference>
<dbReference type="PANTHER" id="PTHR37159">
    <property type="entry name" value="GH11867P"/>
    <property type="match status" value="1"/>
</dbReference>
<dbReference type="OrthoDB" id="6361347at2759"/>
<sequence>MVKIEKLKDEFCSKIYDFSAENFIEELITNGNKINCDETSTSFNKNMGIPWFYNEKLFKRSWKSLLEVRNKHKIASKRSCAAGLKGITQYQMALTQFGFMGMALTKKENVGIHEATEEEWKSFIHVWRVFGHVMGIEDR</sequence>
<dbReference type="EMBL" id="OV121137">
    <property type="protein sequence ID" value="CAH0559212.1"/>
    <property type="molecule type" value="Genomic_DNA"/>
</dbReference>
<dbReference type="PANTHER" id="PTHR37159:SF1">
    <property type="entry name" value="GH11867P"/>
    <property type="match status" value="1"/>
</dbReference>
<accession>A0A9P0BCS4</accession>
<organism evidence="1 2">
    <name type="scientific">Brassicogethes aeneus</name>
    <name type="common">Rape pollen beetle</name>
    <name type="synonym">Meligethes aeneus</name>
    <dbReference type="NCBI Taxonomy" id="1431903"/>
    <lineage>
        <taxon>Eukaryota</taxon>
        <taxon>Metazoa</taxon>
        <taxon>Ecdysozoa</taxon>
        <taxon>Arthropoda</taxon>
        <taxon>Hexapoda</taxon>
        <taxon>Insecta</taxon>
        <taxon>Pterygota</taxon>
        <taxon>Neoptera</taxon>
        <taxon>Endopterygota</taxon>
        <taxon>Coleoptera</taxon>
        <taxon>Polyphaga</taxon>
        <taxon>Cucujiformia</taxon>
        <taxon>Nitidulidae</taxon>
        <taxon>Meligethinae</taxon>
        <taxon>Brassicogethes</taxon>
    </lineage>
</organism>
<evidence type="ECO:0008006" key="3">
    <source>
        <dbReference type="Google" id="ProtNLM"/>
    </source>
</evidence>
<keyword evidence="2" id="KW-1185">Reference proteome</keyword>
<evidence type="ECO:0000313" key="1">
    <source>
        <dbReference type="EMBL" id="CAH0559212.1"/>
    </source>
</evidence>